<dbReference type="GO" id="GO:0006355">
    <property type="term" value="P:regulation of DNA-templated transcription"/>
    <property type="evidence" value="ECO:0007669"/>
    <property type="project" value="InterPro"/>
</dbReference>
<protein>
    <recommendedName>
        <fullName evidence="3">Ribbon-helix-helix protein CopG domain-containing protein</fullName>
    </recommendedName>
</protein>
<dbReference type="InterPro" id="IPR010985">
    <property type="entry name" value="Ribbon_hlx_hlx"/>
</dbReference>
<accession>A0A2H0RE82</accession>
<comment type="caution">
    <text evidence="1">The sequence shown here is derived from an EMBL/GenBank/DDBJ whole genome shotgun (WGS) entry which is preliminary data.</text>
</comment>
<organism evidence="1 2">
    <name type="scientific">Candidatus Vogelbacteria bacterium CG10_big_fil_rev_8_21_14_0_10_51_16</name>
    <dbReference type="NCBI Taxonomy" id="1975045"/>
    <lineage>
        <taxon>Bacteria</taxon>
        <taxon>Candidatus Vogeliibacteriota</taxon>
    </lineage>
</organism>
<name>A0A2H0RE82_9BACT</name>
<evidence type="ECO:0000313" key="2">
    <source>
        <dbReference type="Proteomes" id="UP000228767"/>
    </source>
</evidence>
<dbReference type="AlphaFoldDB" id="A0A2H0RE82"/>
<reference evidence="1 2" key="1">
    <citation type="submission" date="2017-09" db="EMBL/GenBank/DDBJ databases">
        <title>Depth-based differentiation of microbial function through sediment-hosted aquifers and enrichment of novel symbionts in the deep terrestrial subsurface.</title>
        <authorList>
            <person name="Probst A.J."/>
            <person name="Ladd B."/>
            <person name="Jarett J.K."/>
            <person name="Geller-Mcgrath D.E."/>
            <person name="Sieber C.M."/>
            <person name="Emerson J.B."/>
            <person name="Anantharaman K."/>
            <person name="Thomas B.C."/>
            <person name="Malmstrom R."/>
            <person name="Stieglmeier M."/>
            <person name="Klingl A."/>
            <person name="Woyke T."/>
            <person name="Ryan C.M."/>
            <person name="Banfield J.F."/>
        </authorList>
    </citation>
    <scope>NUCLEOTIDE SEQUENCE [LARGE SCALE GENOMIC DNA]</scope>
    <source>
        <strain evidence="1">CG10_big_fil_rev_8_21_14_0_10_51_16</strain>
    </source>
</reference>
<evidence type="ECO:0000313" key="1">
    <source>
        <dbReference type="EMBL" id="PIR44750.1"/>
    </source>
</evidence>
<dbReference type="SUPFAM" id="SSF47598">
    <property type="entry name" value="Ribbon-helix-helix"/>
    <property type="match status" value="1"/>
</dbReference>
<dbReference type="Proteomes" id="UP000228767">
    <property type="component" value="Unassembled WGS sequence"/>
</dbReference>
<gene>
    <name evidence="1" type="ORF">COV10_02600</name>
</gene>
<sequence length="107" mass="12541">MAIVNFSIEKTLDERLKRAIKERGFSSRAEYVRSRLIQDLDDWESKTGSVPHYYLKGKAALALDKEYDKAMADYRAGKTIRANSIEEAMRIFDEKEKRARQRVIVKR</sequence>
<evidence type="ECO:0008006" key="3">
    <source>
        <dbReference type="Google" id="ProtNLM"/>
    </source>
</evidence>
<proteinExistence type="predicted"/>
<dbReference type="EMBL" id="PCYI01000019">
    <property type="protein sequence ID" value="PIR44750.1"/>
    <property type="molecule type" value="Genomic_DNA"/>
</dbReference>